<name>A0AAD7LH46_QUISA</name>
<feature type="domain" description="VQ" evidence="2">
    <location>
        <begin position="73"/>
        <end position="98"/>
    </location>
</feature>
<dbReference type="AlphaFoldDB" id="A0AAD7LH46"/>
<reference evidence="3" key="1">
    <citation type="journal article" date="2023" name="Science">
        <title>Elucidation of the pathway for biosynthesis of saponin adjuvants from the soapbark tree.</title>
        <authorList>
            <person name="Reed J."/>
            <person name="Orme A."/>
            <person name="El-Demerdash A."/>
            <person name="Owen C."/>
            <person name="Martin L.B.B."/>
            <person name="Misra R.C."/>
            <person name="Kikuchi S."/>
            <person name="Rejzek M."/>
            <person name="Martin A.C."/>
            <person name="Harkess A."/>
            <person name="Leebens-Mack J."/>
            <person name="Louveau T."/>
            <person name="Stephenson M.J."/>
            <person name="Osbourn A."/>
        </authorList>
    </citation>
    <scope>NUCLEOTIDE SEQUENCE</scope>
    <source>
        <strain evidence="3">S10</strain>
    </source>
</reference>
<feature type="compositionally biased region" description="Low complexity" evidence="1">
    <location>
        <begin position="51"/>
        <end position="64"/>
    </location>
</feature>
<feature type="compositionally biased region" description="Polar residues" evidence="1">
    <location>
        <begin position="1"/>
        <end position="17"/>
    </location>
</feature>
<dbReference type="KEGG" id="qsa:O6P43_023353"/>
<dbReference type="PANTHER" id="PTHR33143:SF50">
    <property type="entry name" value="PROTEIN MKS1"/>
    <property type="match status" value="1"/>
</dbReference>
<dbReference type="GO" id="GO:0005634">
    <property type="term" value="C:nucleus"/>
    <property type="evidence" value="ECO:0007669"/>
    <property type="project" value="TreeGrafter"/>
</dbReference>
<dbReference type="EMBL" id="JARAOO010000009">
    <property type="protein sequence ID" value="KAJ7956995.1"/>
    <property type="molecule type" value="Genomic_DNA"/>
</dbReference>
<dbReference type="PANTHER" id="PTHR33143">
    <property type="entry name" value="F16F4.1 PROTEIN-RELATED"/>
    <property type="match status" value="1"/>
</dbReference>
<keyword evidence="4" id="KW-1185">Reference proteome</keyword>
<dbReference type="InterPro" id="IPR039607">
    <property type="entry name" value="VQ_8/17/18/20/21/25"/>
</dbReference>
<dbReference type="Pfam" id="PF05678">
    <property type="entry name" value="VQ"/>
    <property type="match status" value="1"/>
</dbReference>
<comment type="caution">
    <text evidence="3">The sequence shown here is derived from an EMBL/GenBank/DDBJ whole genome shotgun (WGS) entry which is preliminary data.</text>
</comment>
<gene>
    <name evidence="3" type="ORF">O6P43_023353</name>
</gene>
<dbReference type="Proteomes" id="UP001163823">
    <property type="component" value="Chromosome 9"/>
</dbReference>
<evidence type="ECO:0000313" key="3">
    <source>
        <dbReference type="EMBL" id="KAJ7956995.1"/>
    </source>
</evidence>
<evidence type="ECO:0000313" key="4">
    <source>
        <dbReference type="Proteomes" id="UP001163823"/>
    </source>
</evidence>
<accession>A0AAD7LH46</accession>
<proteinExistence type="predicted"/>
<dbReference type="InterPro" id="IPR008889">
    <property type="entry name" value="VQ"/>
</dbReference>
<sequence>MNYQPPDNTAGGNTPPSSKRELQIQGPRPAPLRVSKESHKIKKPPLPPPAAAYQASQQQQPEQQPQPLIIYDVSPKVIHATVSNFMTIVQRLTGPSSSDDPFGGSGDLSPAARFASIEKASPSEKQKERGNNGSDFMSMIEVEGVEMGQFPGILSPAPASLPPVSSSLFSPVIDSQTLAFLHDLSPFWSGNNNFMTSPSGFVSAPIVSPIPSPDLFNNLFDF</sequence>
<evidence type="ECO:0000259" key="2">
    <source>
        <dbReference type="Pfam" id="PF05678"/>
    </source>
</evidence>
<organism evidence="3 4">
    <name type="scientific">Quillaja saponaria</name>
    <name type="common">Soap bark tree</name>
    <dbReference type="NCBI Taxonomy" id="32244"/>
    <lineage>
        <taxon>Eukaryota</taxon>
        <taxon>Viridiplantae</taxon>
        <taxon>Streptophyta</taxon>
        <taxon>Embryophyta</taxon>
        <taxon>Tracheophyta</taxon>
        <taxon>Spermatophyta</taxon>
        <taxon>Magnoliopsida</taxon>
        <taxon>eudicotyledons</taxon>
        <taxon>Gunneridae</taxon>
        <taxon>Pentapetalae</taxon>
        <taxon>rosids</taxon>
        <taxon>fabids</taxon>
        <taxon>Fabales</taxon>
        <taxon>Quillajaceae</taxon>
        <taxon>Quillaja</taxon>
    </lineage>
</organism>
<protein>
    <submittedName>
        <fullName evidence="3">Protein MKS1</fullName>
    </submittedName>
</protein>
<evidence type="ECO:0000256" key="1">
    <source>
        <dbReference type="SAM" id="MobiDB-lite"/>
    </source>
</evidence>
<feature type="region of interest" description="Disordered" evidence="1">
    <location>
        <begin position="1"/>
        <end position="64"/>
    </location>
</feature>